<comment type="cofactor">
    <cofactor evidence="1">
        <name>Mg(2+)</name>
        <dbReference type="ChEBI" id="CHEBI:18420"/>
    </cofactor>
</comment>
<accession>A0AA43RHX3</accession>
<keyword evidence="8" id="KW-1185">Reference proteome</keyword>
<name>A0AA43RHX3_9ACTN</name>
<dbReference type="GO" id="GO:0046872">
    <property type="term" value="F:metal ion binding"/>
    <property type="evidence" value="ECO:0007669"/>
    <property type="project" value="UniProtKB-KW"/>
</dbReference>
<sequence>MINSNDLQAFSSRIKNEISECENFQAYVSNYCKDIAALSTQVLPKPSESLAESYLTNPLQSFFENPGKCSRSLCCLLANYAFSGKIADCITSALAIEVFQNAALIHDDIADNALTRRNKPCLHVTHGIGTALNAGDYALTFMDQLVLNDDQLQDATKMEVLLELSNMKTKTIEGQAIDIGWENAGGFGQNEEDYEKMATLKTANYTCASPMAIGAIIAGAPKDKVQQLREAGLKCGLAFQIQDDLLNVDRTTQDSSKDFALDIAEGKRTLIALHAIKSLDAENSKKLQDILDSNDNTPQEIEDALNLIEKSGALDYAKERTKSLIFESKSIMNVCMNEGKEKELLISMADWCLERTH</sequence>
<dbReference type="InterPro" id="IPR008949">
    <property type="entry name" value="Isoprenoid_synthase_dom_sf"/>
</dbReference>
<evidence type="ECO:0000313" key="7">
    <source>
        <dbReference type="EMBL" id="MDO4842118.1"/>
    </source>
</evidence>
<dbReference type="SFLD" id="SFLDS00005">
    <property type="entry name" value="Isoprenoid_Synthase_Type_I"/>
    <property type="match status" value="1"/>
</dbReference>
<dbReference type="PANTHER" id="PTHR12001:SF85">
    <property type="entry name" value="SHORT CHAIN ISOPRENYL DIPHOSPHATE SYNTHASE"/>
    <property type="match status" value="1"/>
</dbReference>
<organism evidence="7 8">
    <name type="scientific">Phoenicibacter congonensis</name>
    <dbReference type="NCBI Taxonomy" id="1944646"/>
    <lineage>
        <taxon>Bacteria</taxon>
        <taxon>Bacillati</taxon>
        <taxon>Actinomycetota</taxon>
        <taxon>Coriobacteriia</taxon>
        <taxon>Eggerthellales</taxon>
        <taxon>Eggerthellaceae</taxon>
        <taxon>Phoenicibacter</taxon>
    </lineage>
</organism>
<dbReference type="EMBL" id="JAUMVS010000095">
    <property type="protein sequence ID" value="MDO4842118.1"/>
    <property type="molecule type" value="Genomic_DNA"/>
</dbReference>
<dbReference type="GO" id="GO:0004659">
    <property type="term" value="F:prenyltransferase activity"/>
    <property type="evidence" value="ECO:0007669"/>
    <property type="project" value="InterPro"/>
</dbReference>
<dbReference type="SFLD" id="SFLDG01017">
    <property type="entry name" value="Polyprenyl_Transferase_Like"/>
    <property type="match status" value="1"/>
</dbReference>
<keyword evidence="5" id="KW-0460">Magnesium</keyword>
<reference evidence="7" key="1">
    <citation type="submission" date="2023-07" db="EMBL/GenBank/DDBJ databases">
        <title>Between Cages and Wild: Unraveling the Impact of Captivity on Animal Microbiomes and Antimicrobial Resistance.</title>
        <authorList>
            <person name="Schmartz G.P."/>
            <person name="Rehner J."/>
            <person name="Schuff M.J."/>
            <person name="Becker S.L."/>
            <person name="Kravczyk M."/>
            <person name="Gurevich A."/>
            <person name="Francke R."/>
            <person name="Mueller R."/>
            <person name="Keller V."/>
            <person name="Keller A."/>
        </authorList>
    </citation>
    <scope>NUCLEOTIDE SEQUENCE</scope>
    <source>
        <strain evidence="7">S12M_St_49</strain>
    </source>
</reference>
<gene>
    <name evidence="7" type="ORF">Q3982_05520</name>
</gene>
<evidence type="ECO:0000256" key="4">
    <source>
        <dbReference type="ARBA" id="ARBA00022723"/>
    </source>
</evidence>
<protein>
    <submittedName>
        <fullName evidence="7">Polyprenyl synthetase family protein</fullName>
    </submittedName>
</protein>
<evidence type="ECO:0000256" key="1">
    <source>
        <dbReference type="ARBA" id="ARBA00001946"/>
    </source>
</evidence>
<evidence type="ECO:0000256" key="6">
    <source>
        <dbReference type="RuleBase" id="RU004466"/>
    </source>
</evidence>
<dbReference type="Gene3D" id="1.10.600.10">
    <property type="entry name" value="Farnesyl Diphosphate Synthase"/>
    <property type="match status" value="1"/>
</dbReference>
<dbReference type="GO" id="GO:0008299">
    <property type="term" value="P:isoprenoid biosynthetic process"/>
    <property type="evidence" value="ECO:0007669"/>
    <property type="project" value="InterPro"/>
</dbReference>
<evidence type="ECO:0000256" key="5">
    <source>
        <dbReference type="ARBA" id="ARBA00022842"/>
    </source>
</evidence>
<dbReference type="CDD" id="cd00685">
    <property type="entry name" value="Trans_IPPS_HT"/>
    <property type="match status" value="1"/>
</dbReference>
<dbReference type="Proteomes" id="UP001168575">
    <property type="component" value="Unassembled WGS sequence"/>
</dbReference>
<keyword evidence="3 6" id="KW-0808">Transferase</keyword>
<evidence type="ECO:0000313" key="8">
    <source>
        <dbReference type="Proteomes" id="UP001168575"/>
    </source>
</evidence>
<keyword evidence="4" id="KW-0479">Metal-binding</keyword>
<comment type="similarity">
    <text evidence="2 6">Belongs to the FPP/GGPP synthase family.</text>
</comment>
<comment type="caution">
    <text evidence="7">The sequence shown here is derived from an EMBL/GenBank/DDBJ whole genome shotgun (WGS) entry which is preliminary data.</text>
</comment>
<dbReference type="AlphaFoldDB" id="A0AA43RHX3"/>
<evidence type="ECO:0000256" key="3">
    <source>
        <dbReference type="ARBA" id="ARBA00022679"/>
    </source>
</evidence>
<dbReference type="SUPFAM" id="SSF48576">
    <property type="entry name" value="Terpenoid synthases"/>
    <property type="match status" value="1"/>
</dbReference>
<dbReference type="Pfam" id="PF00348">
    <property type="entry name" value="polyprenyl_synt"/>
    <property type="match status" value="1"/>
</dbReference>
<evidence type="ECO:0000256" key="2">
    <source>
        <dbReference type="ARBA" id="ARBA00006706"/>
    </source>
</evidence>
<dbReference type="InterPro" id="IPR000092">
    <property type="entry name" value="Polyprenyl_synt"/>
</dbReference>
<proteinExistence type="inferred from homology"/>
<dbReference type="PANTHER" id="PTHR12001">
    <property type="entry name" value="GERANYLGERANYL PYROPHOSPHATE SYNTHASE"/>
    <property type="match status" value="1"/>
</dbReference>